<protein>
    <submittedName>
        <fullName evidence="2">Calcineurin-like phosphoesterase family protein</fullName>
    </submittedName>
</protein>
<evidence type="ECO:0000259" key="1">
    <source>
        <dbReference type="Pfam" id="PF00149"/>
    </source>
</evidence>
<gene>
    <name evidence="2" type="ORF">DSL99_2310</name>
</gene>
<evidence type="ECO:0000313" key="3">
    <source>
        <dbReference type="Proteomes" id="UP000290608"/>
    </source>
</evidence>
<dbReference type="SUPFAM" id="SSF56300">
    <property type="entry name" value="Metallo-dependent phosphatases"/>
    <property type="match status" value="1"/>
</dbReference>
<dbReference type="Pfam" id="PF00149">
    <property type="entry name" value="Metallophos"/>
    <property type="match status" value="1"/>
</dbReference>
<organism evidence="2 3">
    <name type="scientific">Leeuwenhoekiella marinoflava</name>
    <dbReference type="NCBI Taxonomy" id="988"/>
    <lineage>
        <taxon>Bacteria</taxon>
        <taxon>Pseudomonadati</taxon>
        <taxon>Bacteroidota</taxon>
        <taxon>Flavobacteriia</taxon>
        <taxon>Flavobacteriales</taxon>
        <taxon>Flavobacteriaceae</taxon>
        <taxon>Leeuwenhoekiella</taxon>
    </lineage>
</organism>
<dbReference type="Proteomes" id="UP000290608">
    <property type="component" value="Unassembled WGS sequence"/>
</dbReference>
<dbReference type="EMBL" id="QOVL01000010">
    <property type="protein sequence ID" value="RXG29075.1"/>
    <property type="molecule type" value="Genomic_DNA"/>
</dbReference>
<sequence>MLDANYDAEGTDHFFAEGSDWENDNIPEEELAWLRDDLAQNKKPTVVFCHHPLYEFYKEGSKFHVTNFAEVQQILQENSWVVACLHGHVHKEDVSIINGITYITRLGMVDFSGIENNAFSIV</sequence>
<dbReference type="GO" id="GO:0016787">
    <property type="term" value="F:hydrolase activity"/>
    <property type="evidence" value="ECO:0007669"/>
    <property type="project" value="InterPro"/>
</dbReference>
<evidence type="ECO:0000313" key="2">
    <source>
        <dbReference type="EMBL" id="RXG29075.1"/>
    </source>
</evidence>
<dbReference type="InterPro" id="IPR029052">
    <property type="entry name" value="Metallo-depent_PP-like"/>
</dbReference>
<dbReference type="InterPro" id="IPR004843">
    <property type="entry name" value="Calcineurin-like_PHP"/>
</dbReference>
<dbReference type="AlphaFoldDB" id="A0A4Q0PKR8"/>
<name>A0A4Q0PKR8_9FLAO</name>
<reference evidence="2 3" key="1">
    <citation type="submission" date="2018-07" db="EMBL/GenBank/DDBJ databases">
        <title>Leeuwenhoekiella genomics.</title>
        <authorList>
            <person name="Tahon G."/>
            <person name="Willems A."/>
        </authorList>
    </citation>
    <scope>NUCLEOTIDE SEQUENCE [LARGE SCALE GENOMIC DNA]</scope>
    <source>
        <strain evidence="2 3">LMG 1345</strain>
    </source>
</reference>
<dbReference type="STRING" id="1122159.SAMN02745246_02600"/>
<feature type="domain" description="Calcineurin-like phosphoesterase" evidence="1">
    <location>
        <begin position="24"/>
        <end position="91"/>
    </location>
</feature>
<proteinExistence type="predicted"/>
<comment type="caution">
    <text evidence="2">The sequence shown here is derived from an EMBL/GenBank/DDBJ whole genome shotgun (WGS) entry which is preliminary data.</text>
</comment>
<dbReference type="Gene3D" id="3.60.21.10">
    <property type="match status" value="1"/>
</dbReference>
<dbReference type="RefSeq" id="WP_073099698.1">
    <property type="nucleotide sequence ID" value="NZ_QOVL01000010.1"/>
</dbReference>
<accession>A0A4Q0PKR8</accession>